<gene>
    <name evidence="2" type="ORF">GIL414_LOCUS20221</name>
</gene>
<proteinExistence type="predicted"/>
<dbReference type="AlphaFoldDB" id="A0A8S2RIA3"/>
<feature type="region of interest" description="Disordered" evidence="1">
    <location>
        <begin position="1"/>
        <end position="32"/>
    </location>
</feature>
<dbReference type="EMBL" id="CAJOBJ010012876">
    <property type="protein sequence ID" value="CAF4167721.1"/>
    <property type="molecule type" value="Genomic_DNA"/>
</dbReference>
<feature type="non-terminal residue" evidence="2">
    <location>
        <position position="1"/>
    </location>
</feature>
<organism evidence="2 3">
    <name type="scientific">Rotaria magnacalcarata</name>
    <dbReference type="NCBI Taxonomy" id="392030"/>
    <lineage>
        <taxon>Eukaryota</taxon>
        <taxon>Metazoa</taxon>
        <taxon>Spiralia</taxon>
        <taxon>Gnathifera</taxon>
        <taxon>Rotifera</taxon>
        <taxon>Eurotatoria</taxon>
        <taxon>Bdelloidea</taxon>
        <taxon>Philodinida</taxon>
        <taxon>Philodinidae</taxon>
        <taxon>Rotaria</taxon>
    </lineage>
</organism>
<sequence length="32" mass="3775">SAIRPKCQQETEIRSRYGSDETPITFFVDDER</sequence>
<reference evidence="2" key="1">
    <citation type="submission" date="2021-02" db="EMBL/GenBank/DDBJ databases">
        <authorList>
            <person name="Nowell W R."/>
        </authorList>
    </citation>
    <scope>NUCLEOTIDE SEQUENCE</scope>
</reference>
<evidence type="ECO:0000256" key="1">
    <source>
        <dbReference type="SAM" id="MobiDB-lite"/>
    </source>
</evidence>
<dbReference type="Proteomes" id="UP000681720">
    <property type="component" value="Unassembled WGS sequence"/>
</dbReference>
<name>A0A8S2RIA3_9BILA</name>
<evidence type="ECO:0000313" key="2">
    <source>
        <dbReference type="EMBL" id="CAF4167721.1"/>
    </source>
</evidence>
<evidence type="ECO:0000313" key="3">
    <source>
        <dbReference type="Proteomes" id="UP000681720"/>
    </source>
</evidence>
<protein>
    <submittedName>
        <fullName evidence="2">Uncharacterized protein</fullName>
    </submittedName>
</protein>
<feature type="compositionally biased region" description="Basic and acidic residues" evidence="1">
    <location>
        <begin position="7"/>
        <end position="19"/>
    </location>
</feature>
<comment type="caution">
    <text evidence="2">The sequence shown here is derived from an EMBL/GenBank/DDBJ whole genome shotgun (WGS) entry which is preliminary data.</text>
</comment>
<accession>A0A8S2RIA3</accession>